<evidence type="ECO:0000313" key="6">
    <source>
        <dbReference type="Proteomes" id="UP000285301"/>
    </source>
</evidence>
<dbReference type="Pfam" id="PF17180">
    <property type="entry name" value="Zn_ribbon_3CxxC_2"/>
    <property type="match status" value="1"/>
</dbReference>
<evidence type="ECO:0000256" key="1">
    <source>
        <dbReference type="ARBA" id="ARBA00022723"/>
    </source>
</evidence>
<keyword evidence="2" id="KW-0863">Zinc-finger</keyword>
<proteinExistence type="predicted"/>
<protein>
    <recommendedName>
        <fullName evidence="4">3CxxC-type domain-containing protein</fullName>
    </recommendedName>
</protein>
<name>A0A443QN38_9ACAR</name>
<dbReference type="SMART" id="SM01328">
    <property type="entry name" value="zf-3CxxC"/>
    <property type="match status" value="1"/>
</dbReference>
<feature type="domain" description="3CxxC-type" evidence="4">
    <location>
        <begin position="9"/>
        <end position="77"/>
    </location>
</feature>
<evidence type="ECO:0000313" key="5">
    <source>
        <dbReference type="EMBL" id="RWS04432.1"/>
    </source>
</evidence>
<sequence>MPENKQTKPMFGEFKCDDCHRHWYSASAWKNYGQICSKCGTLKYPLILRPLNESEGLNKINPNKPHLKDLCEKCIKLGHSCKN</sequence>
<keyword evidence="3" id="KW-0862">Zinc</keyword>
<keyword evidence="1" id="KW-0479">Metal-binding</keyword>
<gene>
    <name evidence="5" type="ORF">B4U79_01602</name>
</gene>
<dbReference type="InterPro" id="IPR033446">
    <property type="entry name" value="ZCCHC24_Znf-3CxxC"/>
</dbReference>
<feature type="non-terminal residue" evidence="5">
    <location>
        <position position="83"/>
    </location>
</feature>
<dbReference type="InterPro" id="IPR027377">
    <property type="entry name" value="ZAR1/RTP1-5-like_Znf-3CxxC"/>
</dbReference>
<comment type="caution">
    <text evidence="5">The sequence shown here is derived from an EMBL/GenBank/DDBJ whole genome shotgun (WGS) entry which is preliminary data.</text>
</comment>
<dbReference type="Proteomes" id="UP000285301">
    <property type="component" value="Unassembled WGS sequence"/>
</dbReference>
<evidence type="ECO:0000256" key="2">
    <source>
        <dbReference type="ARBA" id="ARBA00022771"/>
    </source>
</evidence>
<reference evidence="5 6" key="1">
    <citation type="journal article" date="2018" name="Gigascience">
        <title>Genomes of trombidid mites reveal novel predicted allergens and laterally-transferred genes associated with secondary metabolism.</title>
        <authorList>
            <person name="Dong X."/>
            <person name="Chaisiri K."/>
            <person name="Xia D."/>
            <person name="Armstrong S.D."/>
            <person name="Fang Y."/>
            <person name="Donnelly M.J."/>
            <person name="Kadowaki T."/>
            <person name="McGarry J.W."/>
            <person name="Darby A.C."/>
            <person name="Makepeace B.L."/>
        </authorList>
    </citation>
    <scope>NUCLEOTIDE SEQUENCE [LARGE SCALE GENOMIC DNA]</scope>
    <source>
        <strain evidence="5">UoL-WK</strain>
    </source>
</reference>
<dbReference type="EMBL" id="NCKU01005554">
    <property type="protein sequence ID" value="RWS04432.1"/>
    <property type="molecule type" value="Genomic_DNA"/>
</dbReference>
<dbReference type="OrthoDB" id="10038672at2759"/>
<organism evidence="5 6">
    <name type="scientific">Dinothrombium tinctorium</name>
    <dbReference type="NCBI Taxonomy" id="1965070"/>
    <lineage>
        <taxon>Eukaryota</taxon>
        <taxon>Metazoa</taxon>
        <taxon>Ecdysozoa</taxon>
        <taxon>Arthropoda</taxon>
        <taxon>Chelicerata</taxon>
        <taxon>Arachnida</taxon>
        <taxon>Acari</taxon>
        <taxon>Acariformes</taxon>
        <taxon>Trombidiformes</taxon>
        <taxon>Prostigmata</taxon>
        <taxon>Anystina</taxon>
        <taxon>Parasitengona</taxon>
        <taxon>Trombidioidea</taxon>
        <taxon>Trombidiidae</taxon>
        <taxon>Dinothrombium</taxon>
    </lineage>
</organism>
<accession>A0A443QN38</accession>
<evidence type="ECO:0000259" key="4">
    <source>
        <dbReference type="SMART" id="SM01328"/>
    </source>
</evidence>
<dbReference type="GO" id="GO:0008270">
    <property type="term" value="F:zinc ion binding"/>
    <property type="evidence" value="ECO:0007669"/>
    <property type="project" value="UniProtKB-KW"/>
</dbReference>
<evidence type="ECO:0000256" key="3">
    <source>
        <dbReference type="ARBA" id="ARBA00022833"/>
    </source>
</evidence>
<keyword evidence="6" id="KW-1185">Reference proteome</keyword>
<dbReference type="AlphaFoldDB" id="A0A443QN38"/>